<comment type="pathway">
    <text evidence="12">Phospholipid metabolism; phosphatidylethanolamine biosynthesis; phosphatidylethanolamine from CDP-diacylglycerol: step 2/2.</text>
</comment>
<protein>
    <recommendedName>
        <fullName evidence="12">Phosphatidylserine decarboxylase proenzyme 1, mitochondrial</fullName>
        <ecNumber evidence="12">4.1.1.65</ecNumber>
    </recommendedName>
    <component>
        <recommendedName>
            <fullName evidence="12">Phosphatidylserine decarboxylase 1 beta chain</fullName>
        </recommendedName>
    </component>
    <component>
        <recommendedName>
            <fullName evidence="12">Phosphatidylserine decarboxylase 1 alpha chain</fullName>
        </recommendedName>
    </component>
</protein>
<feature type="modified residue" description="Pyruvic acid (Ser); by autocatalysis" evidence="12">
    <location>
        <position position="481"/>
    </location>
</feature>
<evidence type="ECO:0000256" key="6">
    <source>
        <dbReference type="ARBA" id="ARBA00023098"/>
    </source>
</evidence>
<keyword evidence="6 12" id="KW-0443">Lipid metabolism</keyword>
<keyword evidence="7 12" id="KW-0472">Membrane</keyword>
<gene>
    <name evidence="12 15" type="primary">PSD1</name>
    <name evidence="15" type="ORF">HDU87_005669</name>
</gene>
<dbReference type="EC" id="4.1.1.65" evidence="12"/>
<evidence type="ECO:0000256" key="12">
    <source>
        <dbReference type="HAMAP-Rule" id="MF_03208"/>
    </source>
</evidence>
<keyword evidence="8 12" id="KW-0594">Phospholipid biosynthesis</keyword>
<feature type="active site" description="Schiff-base intermediate with substrate; via pyruvic acid; for decarboxylase activity" evidence="12">
    <location>
        <position position="481"/>
    </location>
</feature>
<feature type="active site" description="Charge relay system; for autoendoproteolytic cleavage activity" evidence="12">
    <location>
        <position position="367"/>
    </location>
</feature>
<dbReference type="EMBL" id="JADGJQ010000047">
    <property type="protein sequence ID" value="KAJ3175841.1"/>
    <property type="molecule type" value="Genomic_DNA"/>
</dbReference>
<comment type="catalytic activity">
    <reaction evidence="12">
        <text>a 1,2-diacyl-sn-glycero-3-phospho-L-serine + H(+) = a 1,2-diacyl-sn-glycero-3-phosphoethanolamine + CO2</text>
        <dbReference type="Rhea" id="RHEA:20828"/>
        <dbReference type="ChEBI" id="CHEBI:15378"/>
        <dbReference type="ChEBI" id="CHEBI:16526"/>
        <dbReference type="ChEBI" id="CHEBI:57262"/>
        <dbReference type="ChEBI" id="CHEBI:64612"/>
        <dbReference type="EC" id="4.1.1.65"/>
    </reaction>
</comment>
<evidence type="ECO:0000256" key="13">
    <source>
        <dbReference type="SAM" id="MobiDB-lite"/>
    </source>
</evidence>
<dbReference type="InterPro" id="IPR033177">
    <property type="entry name" value="PSD-B"/>
</dbReference>
<comment type="cofactor">
    <cofactor evidence="12">
        <name>pyruvate</name>
        <dbReference type="ChEBI" id="CHEBI:15361"/>
    </cofactor>
    <text evidence="12">Binds 1 pyruvoyl group covalently per subunit.</text>
</comment>
<dbReference type="PANTHER" id="PTHR10067:SF6">
    <property type="entry name" value="PHOSPHATIDYLSERINE DECARBOXYLASE PROENZYME, MITOCHONDRIAL"/>
    <property type="match status" value="1"/>
</dbReference>
<dbReference type="PANTHER" id="PTHR10067">
    <property type="entry name" value="PHOSPHATIDYLSERINE DECARBOXYLASE"/>
    <property type="match status" value="1"/>
</dbReference>
<sequence length="514" mass="56292">MYRRRQTLAGCKAAARALLSSAGFRRGNGPARPAGGPLTPSMLAARRGFHAQSSLLEQRKPPGGWDEKFDIPGKRGPWTADGHNTSHASSKQEGSGNGGINADKKKKKKMNTGIWQPIPIALGIVCIAIVHFIRKANRATEEGAEMVKIEGPWHVHVYAALPLRGLSRLWGWGNELTVPIWLRVPLYKTYASMFGCNLDEMEDPNLEHYSNLGEFFYRTLKPGARTIDQKAPLVSPADGRVLHFGLITLDRTVEQVKGVTYSLDALLGRVKASEDSQPPPSHHKHLAVAKASHSAEVVSDSQFADINSIDYSLDRMLGTDKTDSTGNASAVVPAANSKIYGGHRLQPGNSLFFAVVYLAPGDYHRFHSPTDWKADRRRHFSGELYSVSPLAVNMIKNLFVLNERVVLMGEWAHGFFSMIPVGATNVGSIKVDFDPELRTNLGRRQLKEQAHAPGTYVERIYPGNGVPLAKGEQMGGFKLGSTVVLVFEAPSTFEFTLEAGQVVRVGEPIGRLSK</sequence>
<evidence type="ECO:0000256" key="14">
    <source>
        <dbReference type="SAM" id="Phobius"/>
    </source>
</evidence>
<evidence type="ECO:0000313" key="15">
    <source>
        <dbReference type="EMBL" id="KAJ3175841.1"/>
    </source>
</evidence>
<evidence type="ECO:0000313" key="16">
    <source>
        <dbReference type="Proteomes" id="UP001212152"/>
    </source>
</evidence>
<proteinExistence type="inferred from homology"/>
<dbReference type="GO" id="GO:0004609">
    <property type="term" value="F:phosphatidylserine decarboxylase activity"/>
    <property type="evidence" value="ECO:0007669"/>
    <property type="project" value="UniProtKB-UniRule"/>
</dbReference>
<dbReference type="GO" id="GO:0006646">
    <property type="term" value="P:phosphatidylethanolamine biosynthetic process"/>
    <property type="evidence" value="ECO:0007669"/>
    <property type="project" value="UniProtKB-UniRule"/>
</dbReference>
<feature type="region of interest" description="Disordered" evidence="13">
    <location>
        <begin position="55"/>
        <end position="105"/>
    </location>
</feature>
<feature type="compositionally biased region" description="Basic and acidic residues" evidence="13">
    <location>
        <begin position="57"/>
        <end position="73"/>
    </location>
</feature>
<keyword evidence="11 12" id="KW-0670">Pyruvate</keyword>
<organism evidence="15 16">
    <name type="scientific">Geranomyces variabilis</name>
    <dbReference type="NCBI Taxonomy" id="109894"/>
    <lineage>
        <taxon>Eukaryota</taxon>
        <taxon>Fungi</taxon>
        <taxon>Fungi incertae sedis</taxon>
        <taxon>Chytridiomycota</taxon>
        <taxon>Chytridiomycota incertae sedis</taxon>
        <taxon>Chytridiomycetes</taxon>
        <taxon>Spizellomycetales</taxon>
        <taxon>Powellomycetaceae</taxon>
        <taxon>Geranomyces</taxon>
    </lineage>
</organism>
<keyword evidence="12" id="KW-0865">Zymogen</keyword>
<dbReference type="Pfam" id="PF02666">
    <property type="entry name" value="PS_Dcarbxylase"/>
    <property type="match status" value="2"/>
</dbReference>
<dbReference type="GO" id="GO:0005743">
    <property type="term" value="C:mitochondrial inner membrane"/>
    <property type="evidence" value="ECO:0007669"/>
    <property type="project" value="UniProtKB-SubCell"/>
</dbReference>
<evidence type="ECO:0000256" key="1">
    <source>
        <dbReference type="ARBA" id="ARBA00005189"/>
    </source>
</evidence>
<keyword evidence="12" id="KW-0999">Mitochondrion inner membrane</keyword>
<keyword evidence="10 12" id="KW-1208">Phospholipid metabolism</keyword>
<dbReference type="AlphaFoldDB" id="A0AAD5XKW7"/>
<comment type="caution">
    <text evidence="15">The sequence shown here is derived from an EMBL/GenBank/DDBJ whole genome shotgun (WGS) entry which is preliminary data.</text>
</comment>
<feature type="site" description="Cleavage (non-hydrolytic); by autocatalysis" evidence="12">
    <location>
        <begin position="480"/>
        <end position="481"/>
    </location>
</feature>
<feature type="topological domain" description="Mitochondrial intermembrane" evidence="12">
    <location>
        <begin position="134"/>
        <end position="514"/>
    </location>
</feature>
<comment type="subcellular location">
    <molecule>Phosphatidylserine decarboxylase 1 alpha chain</molecule>
    <subcellularLocation>
        <location evidence="12">Mitochondrion inner membrane</location>
        <topology evidence="12">Peripheral membrane protein</topology>
        <orientation evidence="12">Intermembrane side</orientation>
    </subcellularLocation>
    <text evidence="12">Anchored to the mitochondrial inner membrane through its interaction with the integral membrane beta chain.</text>
</comment>
<comment type="subunit">
    <text evidence="12">Heterodimer of a large membrane-associated beta subunit and a small pyruvoyl-containing alpha subunit.</text>
</comment>
<feature type="active site" description="Charge relay system; for autoendoproteolytic cleavage activity" evidence="12">
    <location>
        <position position="481"/>
    </location>
</feature>
<keyword evidence="9 12" id="KW-0456">Lyase</keyword>
<comment type="PTM">
    <text evidence="12">Is synthesized initially as an inactive proenzyme. Formation of the active enzyme involves a self-maturation process in which the active site pyruvoyl group is generated from an internal serine residue via an autocatalytic post-translational modification. Two non-identical subunits are generated from the proenzyme in this reaction, and the pyruvate is formed at the N-terminus of the alpha chain, which is derived from the carboxyl end of the proenzyme. The autoendoproteolytic cleavage occurs by a canonical serine protease mechanism, in which the side chain hydroxyl group of the serine supplies its oxygen atom to form the C-terminus of the beta chain, while the remainder of the serine residue undergoes an oxidative deamination to produce ammonia and the pyruvoyl prosthetic group on the alpha chain. During this reaction, the Ser that is part of the protease active site of the proenzyme becomes the pyruvoyl prosthetic group, which constitutes an essential element of the active site of the mature decarboxylase.</text>
</comment>
<keyword evidence="2 12" id="KW-0444">Lipid biosynthesis</keyword>
<accession>A0AAD5XKW7</accession>
<feature type="compositionally biased region" description="Polar residues" evidence="13">
    <location>
        <begin position="82"/>
        <end position="94"/>
    </location>
</feature>
<feature type="transmembrane region" description="Helical" evidence="14">
    <location>
        <begin position="114"/>
        <end position="133"/>
    </location>
</feature>
<dbReference type="InterPro" id="IPR033661">
    <property type="entry name" value="PSD_type1_euk"/>
</dbReference>
<evidence type="ECO:0000256" key="7">
    <source>
        <dbReference type="ARBA" id="ARBA00023136"/>
    </source>
</evidence>
<keyword evidence="16" id="KW-1185">Reference proteome</keyword>
<evidence type="ECO:0000256" key="2">
    <source>
        <dbReference type="ARBA" id="ARBA00022516"/>
    </source>
</evidence>
<keyword evidence="4 12" id="KW-0210">Decarboxylase</keyword>
<evidence type="ECO:0000256" key="11">
    <source>
        <dbReference type="ARBA" id="ARBA00023317"/>
    </source>
</evidence>
<evidence type="ECO:0000256" key="4">
    <source>
        <dbReference type="ARBA" id="ARBA00022793"/>
    </source>
</evidence>
<keyword evidence="12" id="KW-0496">Mitochondrion</keyword>
<comment type="subcellular location">
    <molecule>Phosphatidylserine decarboxylase 1 beta chain</molecule>
    <subcellularLocation>
        <location evidence="12">Mitochondrion inner membrane</location>
        <topology evidence="12">Single-pass membrane protein</topology>
        <orientation evidence="12">Intermembrane side</orientation>
    </subcellularLocation>
</comment>
<reference evidence="15" key="1">
    <citation type="submission" date="2020-05" db="EMBL/GenBank/DDBJ databases">
        <title>Phylogenomic resolution of chytrid fungi.</title>
        <authorList>
            <person name="Stajich J.E."/>
            <person name="Amses K."/>
            <person name="Simmons R."/>
            <person name="Seto K."/>
            <person name="Myers J."/>
            <person name="Bonds A."/>
            <person name="Quandt C.A."/>
            <person name="Barry K."/>
            <person name="Liu P."/>
            <person name="Grigoriev I."/>
            <person name="Longcore J.E."/>
            <person name="James T.Y."/>
        </authorList>
    </citation>
    <scope>NUCLEOTIDE SEQUENCE</scope>
    <source>
        <strain evidence="15">JEL0379</strain>
    </source>
</reference>
<dbReference type="InterPro" id="IPR003817">
    <property type="entry name" value="PS_Dcarbxylase"/>
</dbReference>
<evidence type="ECO:0000256" key="9">
    <source>
        <dbReference type="ARBA" id="ARBA00023239"/>
    </source>
</evidence>
<feature type="topological domain" description="Mitochondrial matrix" evidence="12">
    <location>
        <begin position="1"/>
        <end position="114"/>
    </location>
</feature>
<evidence type="ECO:0000256" key="5">
    <source>
        <dbReference type="ARBA" id="ARBA00022989"/>
    </source>
</evidence>
<dbReference type="HAMAP" id="MF_03208">
    <property type="entry name" value="PS_decarb_PSD_B_type1_euk"/>
    <property type="match status" value="1"/>
</dbReference>
<comment type="function">
    <text evidence="12">Catalyzes the formation of phosphatidylethanolamine (PtdEtn) from phosphatidylserine (PtdSer). Plays a central role in phospholipid metabolism and in the interorganelle trafficking of phosphatidylserine.</text>
</comment>
<feature type="chain" id="PRO_5041757338" description="Phosphatidylserine decarboxylase 1 beta chain" evidence="12">
    <location>
        <begin position="1"/>
        <end position="480"/>
    </location>
</feature>
<feature type="active site" description="Charge relay system; for autoendoproteolytic cleavage activity" evidence="12">
    <location>
        <position position="238"/>
    </location>
</feature>
<name>A0AAD5XKW7_9FUNG</name>
<keyword evidence="3 12" id="KW-0812">Transmembrane</keyword>
<keyword evidence="5 12" id="KW-1133">Transmembrane helix</keyword>
<feature type="chain" id="PRO_5041757339" description="Phosphatidylserine decarboxylase 1 alpha chain" evidence="12">
    <location>
        <begin position="481"/>
        <end position="514"/>
    </location>
</feature>
<dbReference type="NCBIfam" id="TIGR00163">
    <property type="entry name" value="PS_decarb"/>
    <property type="match status" value="1"/>
</dbReference>
<comment type="pathway">
    <text evidence="1">Lipid metabolism.</text>
</comment>
<dbReference type="GO" id="GO:0016540">
    <property type="term" value="P:protein autoprocessing"/>
    <property type="evidence" value="ECO:0007669"/>
    <property type="project" value="UniProtKB-UniRule"/>
</dbReference>
<evidence type="ECO:0000256" key="3">
    <source>
        <dbReference type="ARBA" id="ARBA00022692"/>
    </source>
</evidence>
<evidence type="ECO:0000256" key="10">
    <source>
        <dbReference type="ARBA" id="ARBA00023264"/>
    </source>
</evidence>
<evidence type="ECO:0000256" key="8">
    <source>
        <dbReference type="ARBA" id="ARBA00023209"/>
    </source>
</evidence>
<dbReference type="Proteomes" id="UP001212152">
    <property type="component" value="Unassembled WGS sequence"/>
</dbReference>
<comment type="similarity">
    <text evidence="12">Belongs to the phosphatidylserine decarboxylase family. PSD-B subfamily. Eukaryotic type I sub-subfamily.</text>
</comment>